<evidence type="ECO:0000313" key="3">
    <source>
        <dbReference type="Proteomes" id="UP000309061"/>
    </source>
</evidence>
<keyword evidence="1" id="KW-0732">Signal</keyword>
<gene>
    <name evidence="2" type="ORF">H2LOC_004040</name>
</gene>
<feature type="signal peptide" evidence="1">
    <location>
        <begin position="1"/>
        <end position="30"/>
    </location>
</feature>
<dbReference type="Proteomes" id="UP000309061">
    <property type="component" value="Chromosome"/>
</dbReference>
<feature type="chain" id="PRO_5025673642" evidence="1">
    <location>
        <begin position="31"/>
        <end position="459"/>
    </location>
</feature>
<dbReference type="OrthoDB" id="7432613at2"/>
<proteinExistence type="predicted"/>
<evidence type="ECO:0000313" key="2">
    <source>
        <dbReference type="EMBL" id="QGM44923.1"/>
    </source>
</evidence>
<dbReference type="AlphaFoldDB" id="A0A6B8KEQ2"/>
<keyword evidence="3" id="KW-1185">Reference proteome</keyword>
<organism evidence="2 3">
    <name type="scientific">Methylocystis heyeri</name>
    <dbReference type="NCBI Taxonomy" id="391905"/>
    <lineage>
        <taxon>Bacteria</taxon>
        <taxon>Pseudomonadati</taxon>
        <taxon>Pseudomonadota</taxon>
        <taxon>Alphaproteobacteria</taxon>
        <taxon>Hyphomicrobiales</taxon>
        <taxon>Methylocystaceae</taxon>
        <taxon>Methylocystis</taxon>
    </lineage>
</organism>
<dbReference type="KEGG" id="mhey:H2LOC_004040"/>
<accession>A0A6B8KEQ2</accession>
<reference evidence="2 3" key="1">
    <citation type="submission" date="2019-11" db="EMBL/GenBank/DDBJ databases">
        <title>The genome sequence of Methylocystis heyeri.</title>
        <authorList>
            <person name="Oshkin I.Y."/>
            <person name="Miroshnikov K."/>
            <person name="Dedysh S.N."/>
        </authorList>
    </citation>
    <scope>NUCLEOTIDE SEQUENCE [LARGE SCALE GENOMIC DNA]</scope>
    <source>
        <strain evidence="2 3">H2</strain>
    </source>
</reference>
<dbReference type="Gene3D" id="2.20.25.650">
    <property type="entry name" value="Tachylectin-2-like"/>
    <property type="match status" value="1"/>
</dbReference>
<sequence>MNIRNAFRFSRKKLPLAAVLVAGAANPVLAQTWPPTPLSETALYSFTGSAAGGSPGLVTLLADSKGALYGTTLAGGANGNGVVFKLAPPAFGKSQWTESVLYSFSASDGAGPYSGLVRDSVGALYGVTQLAPGTANLGAAFRLTPPVSPSTQWSYARIYDFALATGADPYGPPVFDNMGALIGAARYGGYYNGGTIYKITPPASAGAPWTGAALYNFTAGADGANPQFLSADSNGTIYGTTQGGGSGGKGVVFKLTPSGANCTPVFPNLWCETVLYKFSGTDGAAPLAGLSMDSSGTLYGTTSAGGAHNLGVVFSLTPPIPPSTQWQETVLYSFAGGQDAATPYSPVTLMGGSLYGATYNGGGTGCGGLGCGALFQLAPPVAPATRWTENILYRFAAGGDGGFPQGGLIFNELRFGAGLAAYGVTNVGGTSNAGVVFALQCAKATREVFGGAQHAACTP</sequence>
<dbReference type="InterPro" id="IPR022519">
    <property type="entry name" value="Gloeo/Verruco_rpt"/>
</dbReference>
<dbReference type="RefSeq" id="WP_136495214.1">
    <property type="nucleotide sequence ID" value="NZ_CP046052.1"/>
</dbReference>
<dbReference type="NCBIfam" id="TIGR03803">
    <property type="entry name" value="Gloeo_Verruco"/>
    <property type="match status" value="5"/>
</dbReference>
<name>A0A6B8KEQ2_9HYPH</name>
<protein>
    <submittedName>
        <fullName evidence="2">Uncharacterized protein</fullName>
    </submittedName>
</protein>
<dbReference type="EMBL" id="CP046052">
    <property type="protein sequence ID" value="QGM44923.1"/>
    <property type="molecule type" value="Genomic_DNA"/>
</dbReference>
<evidence type="ECO:0000256" key="1">
    <source>
        <dbReference type="SAM" id="SignalP"/>
    </source>
</evidence>